<dbReference type="EMBL" id="SHOA02000010">
    <property type="protein sequence ID" value="TDH71974.1"/>
    <property type="molecule type" value="Genomic_DNA"/>
</dbReference>
<evidence type="ECO:0000313" key="8">
    <source>
        <dbReference type="Proteomes" id="UP000294530"/>
    </source>
</evidence>
<evidence type="ECO:0000256" key="3">
    <source>
        <dbReference type="ARBA" id="ARBA00022705"/>
    </source>
</evidence>
<evidence type="ECO:0000259" key="6">
    <source>
        <dbReference type="Pfam" id="PF18018"/>
    </source>
</evidence>
<sequence length="462" mass="51563">MTAIVINYLMKKTLRSSVDYTPTYQRFVLKQKSYALQFSHIYVSRLQQLRDVVHQQVQKRTDGRIAVLSKVIDLKADDQECVVIGTLLKTLDAKPDLFQALMSESGVSLIESMTQPLATDEDKLLLEDESGRVQLVGEIDVARYVTGVVLGVRGRVARDGTDGCFFVDEIYLPSFPPQRPLPKRIESQYVALVSGLNIGRNTDSQPLRNHILVDYLAGRLGDVQEQSFVSKIVRTIIVGNVLEAVDKRDVQVPTLKRKTAAQLDLECEPLRNADEIVSTLAAAMCVDLMPGASDPSNYTLPQQSFHPCLFPRSSHFQSFRCVTNPYEARVGGVQLYGDAGQPLRSMLQCTLPNRDDLTVSKELREQERALNYLQCCLEWRHTAPTAPDLLACFPVSNEDPFVLESCPQVYFSGNQPRFSTRFVAGTNGQQVRLITVPAFSKSATIVLVDLKDLSCFPITIDV</sequence>
<dbReference type="RefSeq" id="XP_067821473.1">
    <property type="nucleotide sequence ID" value="XM_067967309.1"/>
</dbReference>
<dbReference type="GeneID" id="94352980"/>
<dbReference type="Proteomes" id="UP000294530">
    <property type="component" value="Unassembled WGS sequence"/>
</dbReference>
<dbReference type="GO" id="GO:0043625">
    <property type="term" value="C:delta DNA polymerase complex"/>
    <property type="evidence" value="ECO:0007669"/>
    <property type="project" value="TreeGrafter"/>
</dbReference>
<feature type="domain" description="DNA polymerase alpha/delta/epsilon subunit B" evidence="5">
    <location>
        <begin position="190"/>
        <end position="419"/>
    </location>
</feature>
<evidence type="ECO:0000256" key="1">
    <source>
        <dbReference type="ARBA" id="ARBA00004123"/>
    </source>
</evidence>
<dbReference type="InterPro" id="IPR024826">
    <property type="entry name" value="DNA_pol_delta/II_ssu"/>
</dbReference>
<evidence type="ECO:0000256" key="2">
    <source>
        <dbReference type="ARBA" id="ARBA00006035"/>
    </source>
</evidence>
<evidence type="ECO:0000259" key="5">
    <source>
        <dbReference type="Pfam" id="PF04042"/>
    </source>
</evidence>
<reference evidence="7 8" key="1">
    <citation type="journal article" date="2021" name="Genome Biol.">
        <title>AFLAP: assembly-free linkage analysis pipeline using k-mers from genome sequencing data.</title>
        <authorList>
            <person name="Fletcher K."/>
            <person name="Zhang L."/>
            <person name="Gil J."/>
            <person name="Han R."/>
            <person name="Cavanaugh K."/>
            <person name="Michelmore R."/>
        </authorList>
    </citation>
    <scope>NUCLEOTIDE SEQUENCE [LARGE SCALE GENOMIC DNA]</scope>
    <source>
        <strain evidence="7 8">SF5</strain>
    </source>
</reference>
<evidence type="ECO:0000256" key="4">
    <source>
        <dbReference type="ARBA" id="ARBA00023242"/>
    </source>
</evidence>
<dbReference type="KEGG" id="blac:94352980"/>
<evidence type="ECO:0000313" key="7">
    <source>
        <dbReference type="EMBL" id="TDH71974.1"/>
    </source>
</evidence>
<protein>
    <recommendedName>
        <fullName evidence="9">DNA polymerase delta subunit 2</fullName>
    </recommendedName>
</protein>
<dbReference type="CDD" id="cd07387">
    <property type="entry name" value="MPP_PolD2_C"/>
    <property type="match status" value="1"/>
</dbReference>
<gene>
    <name evidence="7" type="ORF">CCR75_009267</name>
</gene>
<keyword evidence="8" id="KW-1185">Reference proteome</keyword>
<dbReference type="PANTHER" id="PTHR10416">
    <property type="entry name" value="DNA POLYMERASE DELTA SUBUNIT 2"/>
    <property type="match status" value="1"/>
</dbReference>
<dbReference type="GO" id="GO:0006271">
    <property type="term" value="P:DNA strand elongation involved in DNA replication"/>
    <property type="evidence" value="ECO:0007669"/>
    <property type="project" value="TreeGrafter"/>
</dbReference>
<comment type="subcellular location">
    <subcellularLocation>
        <location evidence="1">Nucleus</location>
    </subcellularLocation>
</comment>
<accession>A0A976IHP6</accession>
<keyword evidence="3" id="KW-0235">DNA replication</keyword>
<dbReference type="AlphaFoldDB" id="A0A976IHP6"/>
<feature type="domain" description="DNA polymerase delta subunit OB-fold" evidence="6">
    <location>
        <begin position="37"/>
        <end position="169"/>
    </location>
</feature>
<dbReference type="InterPro" id="IPR007185">
    <property type="entry name" value="DNA_pol_a/d/e_bsu"/>
</dbReference>
<name>A0A976IHP6_BRELC</name>
<dbReference type="PANTHER" id="PTHR10416:SF0">
    <property type="entry name" value="DNA POLYMERASE DELTA SUBUNIT 2"/>
    <property type="match status" value="1"/>
</dbReference>
<keyword evidence="4" id="KW-0539">Nucleus</keyword>
<organism evidence="7 8">
    <name type="scientific">Bremia lactucae</name>
    <name type="common">Lettuce downy mildew</name>
    <dbReference type="NCBI Taxonomy" id="4779"/>
    <lineage>
        <taxon>Eukaryota</taxon>
        <taxon>Sar</taxon>
        <taxon>Stramenopiles</taxon>
        <taxon>Oomycota</taxon>
        <taxon>Peronosporomycetes</taxon>
        <taxon>Peronosporales</taxon>
        <taxon>Peronosporaceae</taxon>
        <taxon>Bremia</taxon>
    </lineage>
</organism>
<dbReference type="Gene3D" id="3.60.21.50">
    <property type="match status" value="1"/>
</dbReference>
<dbReference type="InterPro" id="IPR041863">
    <property type="entry name" value="PolD2_C"/>
</dbReference>
<comment type="caution">
    <text evidence="7">The sequence shown here is derived from an EMBL/GenBank/DDBJ whole genome shotgun (WGS) entry which is preliminary data.</text>
</comment>
<proteinExistence type="inferred from homology"/>
<dbReference type="Pfam" id="PF18018">
    <property type="entry name" value="DNA_pol_D_N"/>
    <property type="match status" value="1"/>
</dbReference>
<evidence type="ECO:0008006" key="9">
    <source>
        <dbReference type="Google" id="ProtNLM"/>
    </source>
</evidence>
<dbReference type="Gene3D" id="2.40.50.430">
    <property type="match status" value="1"/>
</dbReference>
<dbReference type="GO" id="GO:0003677">
    <property type="term" value="F:DNA binding"/>
    <property type="evidence" value="ECO:0007669"/>
    <property type="project" value="InterPro"/>
</dbReference>
<dbReference type="InterPro" id="IPR040663">
    <property type="entry name" value="DNA_pol_D_N"/>
</dbReference>
<comment type="similarity">
    <text evidence="2">Belongs to the DNA polymerase delta/II small subunit family.</text>
</comment>
<dbReference type="Pfam" id="PF04042">
    <property type="entry name" value="DNA_pol_E_B"/>
    <property type="match status" value="1"/>
</dbReference>